<dbReference type="InterPro" id="IPR027855">
    <property type="entry name" value="DUF4479"/>
</dbReference>
<dbReference type="eggNOG" id="COG0073">
    <property type="taxonomic scope" value="Bacteria"/>
</dbReference>
<keyword evidence="1 3" id="KW-0820">tRNA-binding</keyword>
<dbReference type="EMBL" id="ASWJ01000006">
    <property type="protein sequence ID" value="EOW84024.1"/>
    <property type="molecule type" value="Genomic_DNA"/>
</dbReference>
<dbReference type="Pfam" id="PF01588">
    <property type="entry name" value="tRNA_bind"/>
    <property type="match status" value="1"/>
</dbReference>
<dbReference type="GO" id="GO:0000049">
    <property type="term" value="F:tRNA binding"/>
    <property type="evidence" value="ECO:0007669"/>
    <property type="project" value="UniProtKB-UniRule"/>
</dbReference>
<evidence type="ECO:0000256" key="1">
    <source>
        <dbReference type="ARBA" id="ARBA00022555"/>
    </source>
</evidence>
<dbReference type="STRING" id="1121865.OMW_01828"/>
<reference evidence="5 6" key="1">
    <citation type="submission" date="2013-03" db="EMBL/GenBank/DDBJ databases">
        <title>The Genome Sequence of Enterococcus columbae ATCC_51263 (PacBio/Illumina hybrid assembly).</title>
        <authorList>
            <consortium name="The Broad Institute Genomics Platform"/>
            <consortium name="The Broad Institute Genome Sequencing Center for Infectious Disease"/>
            <person name="Earl A."/>
            <person name="Russ C."/>
            <person name="Gilmore M."/>
            <person name="Surin D."/>
            <person name="Walker B."/>
            <person name="Young S."/>
            <person name="Zeng Q."/>
            <person name="Gargeya S."/>
            <person name="Fitzgerald M."/>
            <person name="Haas B."/>
            <person name="Abouelleil A."/>
            <person name="Allen A.W."/>
            <person name="Alvarado L."/>
            <person name="Arachchi H.M."/>
            <person name="Berlin A.M."/>
            <person name="Chapman S.B."/>
            <person name="Gainer-Dewar J."/>
            <person name="Goldberg J."/>
            <person name="Griggs A."/>
            <person name="Gujja S."/>
            <person name="Hansen M."/>
            <person name="Howarth C."/>
            <person name="Imamovic A."/>
            <person name="Ireland A."/>
            <person name="Larimer J."/>
            <person name="McCowan C."/>
            <person name="Murphy C."/>
            <person name="Pearson M."/>
            <person name="Poon T.W."/>
            <person name="Priest M."/>
            <person name="Roberts A."/>
            <person name="Saif S."/>
            <person name="Shea T."/>
            <person name="Sisk P."/>
            <person name="Sykes S."/>
            <person name="Wortman J."/>
            <person name="Nusbaum C."/>
            <person name="Birren B."/>
        </authorList>
    </citation>
    <scope>NUCLEOTIDE SEQUENCE [LARGE SCALE GENOMIC DNA]</scope>
    <source>
        <strain evidence="5 6">ATCC 51263</strain>
    </source>
</reference>
<evidence type="ECO:0000313" key="6">
    <source>
        <dbReference type="Proteomes" id="UP000014113"/>
    </source>
</evidence>
<gene>
    <name evidence="5" type="ORF">I568_01471</name>
</gene>
<dbReference type="CDD" id="cd02796">
    <property type="entry name" value="tRNA_bind_bactPheRS"/>
    <property type="match status" value="1"/>
</dbReference>
<organism evidence="5 6">
    <name type="scientific">Enterococcus columbae DSM 7374 = ATCC 51263</name>
    <dbReference type="NCBI Taxonomy" id="1121865"/>
    <lineage>
        <taxon>Bacteria</taxon>
        <taxon>Bacillati</taxon>
        <taxon>Bacillota</taxon>
        <taxon>Bacilli</taxon>
        <taxon>Lactobacillales</taxon>
        <taxon>Enterococcaceae</taxon>
        <taxon>Enterococcus</taxon>
    </lineage>
</organism>
<sequence length="190" mass="20639">MVIVENDHQLEQKVERKANVAEISTIDGTIVGYNFFDVSSYLTIEGHGQVAISDDQLAVLNEQLKQAGFTNQLQADHTPKFMVGFVKSCEAHPDSDHLSITEIDFADAHEPLQIVCGAPNIRKNLKVVVALPGAMMPDGLMIWPGELRGVKSYGMICSARELHLPNAPMKRGILELAADAVVGSSFTPGK</sequence>
<keyword evidence="6" id="KW-1185">Reference proteome</keyword>
<dbReference type="Gene3D" id="2.40.50.140">
    <property type="entry name" value="Nucleic acid-binding proteins"/>
    <property type="match status" value="1"/>
</dbReference>
<dbReference type="NCBIfam" id="NF045760">
    <property type="entry name" value="YtpR"/>
    <property type="match status" value="1"/>
</dbReference>
<dbReference type="OrthoDB" id="9805455at2"/>
<dbReference type="InterPro" id="IPR037154">
    <property type="entry name" value="YtpR-like_sf"/>
</dbReference>
<dbReference type="FunFam" id="2.40.50.140:FF:000045">
    <property type="entry name" value="Phenylalanine--tRNA ligase beta subunit"/>
    <property type="match status" value="1"/>
</dbReference>
<proteinExistence type="predicted"/>
<dbReference type="PATRIC" id="fig|1121865.3.peg.1771"/>
<accession>S1NT09</accession>
<protein>
    <submittedName>
        <fullName evidence="5">tRNA-binding protein</fullName>
    </submittedName>
</protein>
<feature type="domain" description="TRNA-binding" evidence="4">
    <location>
        <begin position="75"/>
        <end position="187"/>
    </location>
</feature>
<dbReference type="PROSITE" id="PS50886">
    <property type="entry name" value="TRBD"/>
    <property type="match status" value="1"/>
</dbReference>
<comment type="caution">
    <text evidence="5">The sequence shown here is derived from an EMBL/GenBank/DDBJ whole genome shotgun (WGS) entry which is preliminary data.</text>
</comment>
<dbReference type="Proteomes" id="UP000014113">
    <property type="component" value="Unassembled WGS sequence"/>
</dbReference>
<evidence type="ECO:0000256" key="2">
    <source>
        <dbReference type="ARBA" id="ARBA00022884"/>
    </source>
</evidence>
<dbReference type="Gene3D" id="3.30.1940.10">
    <property type="entry name" value="YtpR-like"/>
    <property type="match status" value="1"/>
</dbReference>
<dbReference type="InterPro" id="IPR033714">
    <property type="entry name" value="tRNA_bind_bactPheRS"/>
</dbReference>
<dbReference type="AlphaFoldDB" id="S1NT09"/>
<dbReference type="InterPro" id="IPR012340">
    <property type="entry name" value="NA-bd_OB-fold"/>
</dbReference>
<evidence type="ECO:0000313" key="5">
    <source>
        <dbReference type="EMBL" id="EOW84024.1"/>
    </source>
</evidence>
<name>S1NT09_9ENTE</name>
<dbReference type="Pfam" id="PF14794">
    <property type="entry name" value="DUF4479"/>
    <property type="match status" value="1"/>
</dbReference>
<evidence type="ECO:0000256" key="3">
    <source>
        <dbReference type="PROSITE-ProRule" id="PRU00209"/>
    </source>
</evidence>
<evidence type="ECO:0000259" key="4">
    <source>
        <dbReference type="PROSITE" id="PS50886"/>
    </source>
</evidence>
<dbReference type="InterPro" id="IPR002547">
    <property type="entry name" value="tRNA-bd_dom"/>
</dbReference>
<dbReference type="SUPFAM" id="SSF50249">
    <property type="entry name" value="Nucleic acid-binding proteins"/>
    <property type="match status" value="1"/>
</dbReference>
<keyword evidence="2 3" id="KW-0694">RNA-binding</keyword>